<gene>
    <name evidence="6" type="ORF">KI810_14200</name>
</gene>
<dbReference type="InterPro" id="IPR003593">
    <property type="entry name" value="AAA+_ATPase"/>
</dbReference>
<comment type="similarity">
    <text evidence="1">Belongs to the ABC transporter superfamily.</text>
</comment>
<dbReference type="Pfam" id="PF14524">
    <property type="entry name" value="Wzt_C"/>
    <property type="match status" value="1"/>
</dbReference>
<dbReference type="Proteomes" id="UP000756860">
    <property type="component" value="Unassembled WGS sequence"/>
</dbReference>
<dbReference type="PROSITE" id="PS50893">
    <property type="entry name" value="ABC_TRANSPORTER_2"/>
    <property type="match status" value="1"/>
</dbReference>
<dbReference type="InterPro" id="IPR003439">
    <property type="entry name" value="ABC_transporter-like_ATP-bd"/>
</dbReference>
<feature type="domain" description="ABC transporter" evidence="5">
    <location>
        <begin position="7"/>
        <end position="244"/>
    </location>
</feature>
<keyword evidence="7" id="KW-1185">Reference proteome</keyword>
<sequence>MNSFNAISVRDLTKAFKLYTSPRELFKEFIGQPPQEFVALDRVSFDVRKGEAVGIMGRNGAGKSTLLRIIAGTLDKTSGNVEVNGRISAILELGTGFRPEYTGRQNVITGGLCLGMTRKEIEKKLASIIEFSELEEFIDRPFKTYSSGMQARLTFATAVHIDPDILIVDEALGVGDAKFQRKCFEKMQQFRRRGCAVLLVSHDMNTVASFCDRAVLLQRGQVLMDDNAADVSRVYYQMLLGNGTAPDAPIMAAIGGEEEVAATPSPQATRTGTQKGAELIAYSLENEEGRLVNTLVSGQKFTVTIRARFDRDIQEPTVGFLVRDVRGVDVFGVDTFGARIPLPPCKSGEVLEFKLPCTMWLAKGTFFLSPSVGCIDDGATLDMHLDALCFSVTTPLRVHDISIVNMAPEFEHLSARVY</sequence>
<dbReference type="InterPro" id="IPR017871">
    <property type="entry name" value="ABC_transporter-like_CS"/>
</dbReference>
<dbReference type="SMART" id="SM00382">
    <property type="entry name" value="AAA"/>
    <property type="match status" value="1"/>
</dbReference>
<dbReference type="Pfam" id="PF00005">
    <property type="entry name" value="ABC_tran"/>
    <property type="match status" value="1"/>
</dbReference>
<dbReference type="RefSeq" id="WP_214176220.1">
    <property type="nucleotide sequence ID" value="NZ_JAHCVK010000008.1"/>
</dbReference>
<dbReference type="PANTHER" id="PTHR46743:SF2">
    <property type="entry name" value="TEICHOIC ACIDS EXPORT ATP-BINDING PROTEIN TAGH"/>
    <property type="match status" value="1"/>
</dbReference>
<organism evidence="6 7">
    <name type="scientific">Geomobilimonas luticola</name>
    <dbReference type="NCBI Taxonomy" id="1114878"/>
    <lineage>
        <taxon>Bacteria</taxon>
        <taxon>Pseudomonadati</taxon>
        <taxon>Thermodesulfobacteriota</taxon>
        <taxon>Desulfuromonadia</taxon>
        <taxon>Geobacterales</taxon>
        <taxon>Geobacteraceae</taxon>
        <taxon>Geomobilimonas</taxon>
    </lineage>
</organism>
<protein>
    <submittedName>
        <fullName evidence="6">ABC transporter ATP-binding protein</fullName>
    </submittedName>
</protein>
<dbReference type="Gene3D" id="3.40.50.300">
    <property type="entry name" value="P-loop containing nucleotide triphosphate hydrolases"/>
    <property type="match status" value="1"/>
</dbReference>
<dbReference type="SUPFAM" id="SSF52540">
    <property type="entry name" value="P-loop containing nucleoside triphosphate hydrolases"/>
    <property type="match status" value="1"/>
</dbReference>
<dbReference type="GO" id="GO:0005524">
    <property type="term" value="F:ATP binding"/>
    <property type="evidence" value="ECO:0007669"/>
    <property type="project" value="UniProtKB-KW"/>
</dbReference>
<dbReference type="EMBL" id="JAHCVK010000008">
    <property type="protein sequence ID" value="MBT0654212.1"/>
    <property type="molecule type" value="Genomic_DNA"/>
</dbReference>
<reference evidence="6 7" key="1">
    <citation type="submission" date="2021-05" db="EMBL/GenBank/DDBJ databases">
        <title>The draft genome of Geobacter luticola JCM 17780.</title>
        <authorList>
            <person name="Xu Z."/>
            <person name="Masuda Y."/>
            <person name="Itoh H."/>
            <person name="Senoo K."/>
        </authorList>
    </citation>
    <scope>NUCLEOTIDE SEQUENCE [LARGE SCALE GENOMIC DNA]</scope>
    <source>
        <strain evidence="6 7">JCM 17780</strain>
    </source>
</reference>
<evidence type="ECO:0000259" key="5">
    <source>
        <dbReference type="PROSITE" id="PS50893"/>
    </source>
</evidence>
<evidence type="ECO:0000256" key="1">
    <source>
        <dbReference type="ARBA" id="ARBA00005417"/>
    </source>
</evidence>
<proteinExistence type="inferred from homology"/>
<dbReference type="InterPro" id="IPR015860">
    <property type="entry name" value="ABC_transpr_TagH-like"/>
</dbReference>
<dbReference type="PROSITE" id="PS00211">
    <property type="entry name" value="ABC_TRANSPORTER_1"/>
    <property type="match status" value="1"/>
</dbReference>
<evidence type="ECO:0000313" key="7">
    <source>
        <dbReference type="Proteomes" id="UP000756860"/>
    </source>
</evidence>
<comment type="caution">
    <text evidence="6">The sequence shown here is derived from an EMBL/GenBank/DDBJ whole genome shotgun (WGS) entry which is preliminary data.</text>
</comment>
<dbReference type="CDD" id="cd03220">
    <property type="entry name" value="ABC_KpsT_Wzt"/>
    <property type="match status" value="1"/>
</dbReference>
<keyword evidence="4 6" id="KW-0067">ATP-binding</keyword>
<evidence type="ECO:0000313" key="6">
    <source>
        <dbReference type="EMBL" id="MBT0654212.1"/>
    </source>
</evidence>
<dbReference type="Gene3D" id="2.70.50.60">
    <property type="entry name" value="abc- transporter (atp binding component) like domain"/>
    <property type="match status" value="1"/>
</dbReference>
<keyword evidence="3" id="KW-0547">Nucleotide-binding</keyword>
<dbReference type="CDD" id="cd10147">
    <property type="entry name" value="Wzt_C-like"/>
    <property type="match status" value="1"/>
</dbReference>
<keyword evidence="2" id="KW-0813">Transport</keyword>
<dbReference type="PANTHER" id="PTHR46743">
    <property type="entry name" value="TEICHOIC ACIDS EXPORT ATP-BINDING PROTEIN TAGH"/>
    <property type="match status" value="1"/>
</dbReference>
<accession>A0ABS5SHM6</accession>
<dbReference type="InterPro" id="IPR029439">
    <property type="entry name" value="Wzt_C"/>
</dbReference>
<dbReference type="InterPro" id="IPR050683">
    <property type="entry name" value="Bact_Polysacc_Export_ATP-bd"/>
</dbReference>
<evidence type="ECO:0000256" key="3">
    <source>
        <dbReference type="ARBA" id="ARBA00022741"/>
    </source>
</evidence>
<evidence type="ECO:0000256" key="4">
    <source>
        <dbReference type="ARBA" id="ARBA00022840"/>
    </source>
</evidence>
<evidence type="ECO:0000256" key="2">
    <source>
        <dbReference type="ARBA" id="ARBA00022448"/>
    </source>
</evidence>
<dbReference type="InterPro" id="IPR027417">
    <property type="entry name" value="P-loop_NTPase"/>
</dbReference>
<name>A0ABS5SHM6_9BACT</name>